<evidence type="ECO:0000256" key="2">
    <source>
        <dbReference type="ARBA" id="ARBA00001936"/>
    </source>
</evidence>
<dbReference type="GO" id="GO:0046872">
    <property type="term" value="F:metal ion binding"/>
    <property type="evidence" value="ECO:0007669"/>
    <property type="project" value="UniProtKB-KW"/>
</dbReference>
<dbReference type="InterPro" id="IPR039356">
    <property type="entry name" value="YfbR/HDDC2"/>
</dbReference>
<comment type="cofactor">
    <cofactor evidence="2">
        <name>Mn(2+)</name>
        <dbReference type="ChEBI" id="CHEBI:29035"/>
    </cofactor>
</comment>
<comment type="function">
    <text evidence="4">Catalyzes the dephosphorylation of the nucleoside 5'-monophosphates deoxyadenosine monophosphate (dAMP), deoxycytidine monophosphate (dCMP), deoxyguanosine monophosphate (dGMP) and deoxythymidine monophosphate (dTMP).</text>
</comment>
<evidence type="ECO:0000313" key="12">
    <source>
        <dbReference type="EMBL" id="CAD9827198.1"/>
    </source>
</evidence>
<evidence type="ECO:0000256" key="9">
    <source>
        <dbReference type="ARBA" id="ARBA00022801"/>
    </source>
</evidence>
<comment type="cofactor">
    <cofactor evidence="3">
        <name>Co(2+)</name>
        <dbReference type="ChEBI" id="CHEBI:48828"/>
    </cofactor>
</comment>
<dbReference type="EC" id="3.1.3.89" evidence="7"/>
<protein>
    <recommendedName>
        <fullName evidence="7">5'-deoxynucleotidase</fullName>
        <ecNumber evidence="7">3.1.3.89</ecNumber>
    </recommendedName>
</protein>
<comment type="subunit">
    <text evidence="6">Homodimer.</text>
</comment>
<evidence type="ECO:0000256" key="10">
    <source>
        <dbReference type="SAM" id="MobiDB-lite"/>
    </source>
</evidence>
<evidence type="ECO:0000256" key="3">
    <source>
        <dbReference type="ARBA" id="ARBA00001941"/>
    </source>
</evidence>
<keyword evidence="8" id="KW-0479">Metal-binding</keyword>
<feature type="domain" description="HD/PDEase" evidence="11">
    <location>
        <begin position="146"/>
        <end position="292"/>
    </location>
</feature>
<dbReference type="SUPFAM" id="SSF109604">
    <property type="entry name" value="HD-domain/PDEase-like"/>
    <property type="match status" value="1"/>
</dbReference>
<dbReference type="AlphaFoldDB" id="A0A7S2XWT4"/>
<organism evidence="12">
    <name type="scientific">Attheya septentrionalis</name>
    <dbReference type="NCBI Taxonomy" id="420275"/>
    <lineage>
        <taxon>Eukaryota</taxon>
        <taxon>Sar</taxon>
        <taxon>Stramenopiles</taxon>
        <taxon>Ochrophyta</taxon>
        <taxon>Bacillariophyta</taxon>
        <taxon>Coscinodiscophyceae</taxon>
        <taxon>Chaetocerotophycidae</taxon>
        <taxon>Chaetocerotales</taxon>
        <taxon>Attheyaceae</taxon>
        <taxon>Attheya</taxon>
    </lineage>
</organism>
<evidence type="ECO:0000256" key="5">
    <source>
        <dbReference type="ARBA" id="ARBA00009999"/>
    </source>
</evidence>
<dbReference type="PANTHER" id="PTHR11845:SF13">
    <property type="entry name" value="5'-DEOXYNUCLEOTIDASE HDDC2"/>
    <property type="match status" value="1"/>
</dbReference>
<evidence type="ECO:0000256" key="4">
    <source>
        <dbReference type="ARBA" id="ARBA00004074"/>
    </source>
</evidence>
<dbReference type="SMART" id="SM00471">
    <property type="entry name" value="HDc"/>
    <property type="match status" value="1"/>
</dbReference>
<dbReference type="PANTHER" id="PTHR11845">
    <property type="entry name" value="5'-DEOXYNUCLEOTIDASE HDDC2"/>
    <property type="match status" value="1"/>
</dbReference>
<evidence type="ECO:0000256" key="6">
    <source>
        <dbReference type="ARBA" id="ARBA00011738"/>
    </source>
</evidence>
<evidence type="ECO:0000256" key="1">
    <source>
        <dbReference type="ARBA" id="ARBA00001638"/>
    </source>
</evidence>
<comment type="similarity">
    <text evidence="5">Belongs to the HDDC2 family.</text>
</comment>
<keyword evidence="9" id="KW-0378">Hydrolase</keyword>
<dbReference type="InterPro" id="IPR006674">
    <property type="entry name" value="HD_domain"/>
</dbReference>
<proteinExistence type="inferred from homology"/>
<comment type="catalytic activity">
    <reaction evidence="1">
        <text>a 2'-deoxyribonucleoside 5'-phosphate + H2O = a 2'-deoxyribonucleoside + phosphate</text>
        <dbReference type="Rhea" id="RHEA:36167"/>
        <dbReference type="ChEBI" id="CHEBI:15377"/>
        <dbReference type="ChEBI" id="CHEBI:18274"/>
        <dbReference type="ChEBI" id="CHEBI:43474"/>
        <dbReference type="ChEBI" id="CHEBI:65317"/>
        <dbReference type="EC" id="3.1.3.89"/>
    </reaction>
</comment>
<reference evidence="12" key="1">
    <citation type="submission" date="2021-01" db="EMBL/GenBank/DDBJ databases">
        <authorList>
            <person name="Corre E."/>
            <person name="Pelletier E."/>
            <person name="Niang G."/>
            <person name="Scheremetjew M."/>
            <person name="Finn R."/>
            <person name="Kale V."/>
            <person name="Holt S."/>
            <person name="Cochrane G."/>
            <person name="Meng A."/>
            <person name="Brown T."/>
            <person name="Cohen L."/>
        </authorList>
    </citation>
    <scope>NUCLEOTIDE SEQUENCE</scope>
    <source>
        <strain evidence="12">CCMP2084</strain>
    </source>
</reference>
<dbReference type="GO" id="GO:0005737">
    <property type="term" value="C:cytoplasm"/>
    <property type="evidence" value="ECO:0007669"/>
    <property type="project" value="TreeGrafter"/>
</dbReference>
<dbReference type="Gene3D" id="1.10.3210.10">
    <property type="entry name" value="Hypothetical protein af1432"/>
    <property type="match status" value="1"/>
</dbReference>
<accession>A0A7S2XWT4</accession>
<sequence>MNHSLQIRRRSNKQYSAQFLLGTAVLILGNGNHLHVTALLVPHTNHCESCDFRWRPRGRKGVTHKQPGLIGPLFVGRRNPSNMKAMDANEPSHGDTNLKRTQPDDDNFSEELSGTAAAAAGVEFARLCGVLKRTPRTGWVLRKVPHPESVADHSWRVAVLCLLLQRDNNQTPQLDTSRAIEMAMVHDLAESIVGDIAPSDNVPKEEKQKLETDAIHKIAATLDHATNHPIIPAADDSSTPSAQMPQNKVERTCDRLLRVFEEYERRESPEAKAVKDLDLLDMLVQADEYELANPGLDLDEFFVGTPPTRFHTTVVRDMAQEVHRQREMRRCQTKTDLPTNQETVKKEETSTILSKHDSDFIQTYASANPSHSPEDIESIVRALRKSETTELENLN</sequence>
<dbReference type="GO" id="GO:0002953">
    <property type="term" value="F:5'-deoxynucleotidase activity"/>
    <property type="evidence" value="ECO:0007669"/>
    <property type="project" value="UniProtKB-EC"/>
</dbReference>
<feature type="compositionally biased region" description="Basic and acidic residues" evidence="10">
    <location>
        <begin position="90"/>
        <end position="103"/>
    </location>
</feature>
<dbReference type="Pfam" id="PF13023">
    <property type="entry name" value="HD_3"/>
    <property type="match status" value="1"/>
</dbReference>
<name>A0A7S2XWT4_9STRA</name>
<evidence type="ECO:0000259" key="11">
    <source>
        <dbReference type="SMART" id="SM00471"/>
    </source>
</evidence>
<evidence type="ECO:0000256" key="8">
    <source>
        <dbReference type="ARBA" id="ARBA00022723"/>
    </source>
</evidence>
<gene>
    <name evidence="12" type="ORF">ASEP1449_LOCUS19032</name>
</gene>
<dbReference type="InterPro" id="IPR003607">
    <property type="entry name" value="HD/PDEase_dom"/>
</dbReference>
<feature type="region of interest" description="Disordered" evidence="10">
    <location>
        <begin position="80"/>
        <end position="110"/>
    </location>
</feature>
<evidence type="ECO:0000256" key="7">
    <source>
        <dbReference type="ARBA" id="ARBA00012964"/>
    </source>
</evidence>
<dbReference type="EMBL" id="HBHQ01028079">
    <property type="protein sequence ID" value="CAD9827198.1"/>
    <property type="molecule type" value="Transcribed_RNA"/>
</dbReference>